<dbReference type="PANTHER" id="PTHR30537:SF3">
    <property type="entry name" value="TRANSCRIPTIONAL REGULATORY PROTEIN"/>
    <property type="match status" value="1"/>
</dbReference>
<evidence type="ECO:0000256" key="1">
    <source>
        <dbReference type="ARBA" id="ARBA00009437"/>
    </source>
</evidence>
<protein>
    <submittedName>
        <fullName evidence="6">Transcriptional regulator, LysR family</fullName>
    </submittedName>
</protein>
<evidence type="ECO:0000259" key="5">
    <source>
        <dbReference type="PROSITE" id="PS50931"/>
    </source>
</evidence>
<dbReference type="HOGENOM" id="CLU_039613_2_0_5"/>
<organism evidence="6 7">
    <name type="scientific">Phenylobacterium zucineum (strain HLK1)</name>
    <dbReference type="NCBI Taxonomy" id="450851"/>
    <lineage>
        <taxon>Bacteria</taxon>
        <taxon>Pseudomonadati</taxon>
        <taxon>Pseudomonadota</taxon>
        <taxon>Alphaproteobacteria</taxon>
        <taxon>Caulobacterales</taxon>
        <taxon>Caulobacteraceae</taxon>
        <taxon>Phenylobacterium</taxon>
    </lineage>
</organism>
<dbReference type="Pfam" id="PF03466">
    <property type="entry name" value="LysR_substrate"/>
    <property type="match status" value="1"/>
</dbReference>
<dbReference type="eggNOG" id="COG0583">
    <property type="taxonomic scope" value="Bacteria"/>
</dbReference>
<dbReference type="PANTHER" id="PTHR30537">
    <property type="entry name" value="HTH-TYPE TRANSCRIPTIONAL REGULATOR"/>
    <property type="match status" value="1"/>
</dbReference>
<comment type="similarity">
    <text evidence="1">Belongs to the LysR transcriptional regulatory family.</text>
</comment>
<dbReference type="AlphaFoldDB" id="B4RCC3"/>
<dbReference type="PROSITE" id="PS50931">
    <property type="entry name" value="HTH_LYSR"/>
    <property type="match status" value="1"/>
</dbReference>
<dbReference type="GO" id="GO:0043565">
    <property type="term" value="F:sequence-specific DNA binding"/>
    <property type="evidence" value="ECO:0007669"/>
    <property type="project" value="TreeGrafter"/>
</dbReference>
<dbReference type="InterPro" id="IPR058163">
    <property type="entry name" value="LysR-type_TF_proteobact-type"/>
</dbReference>
<name>B4RCC3_PHEZH</name>
<dbReference type="OrthoDB" id="9798121at2"/>
<dbReference type="STRING" id="450851.PHZ_c0108"/>
<proteinExistence type="inferred from homology"/>
<dbReference type="Gene3D" id="3.40.190.290">
    <property type="match status" value="1"/>
</dbReference>
<dbReference type="SUPFAM" id="SSF53850">
    <property type="entry name" value="Periplasmic binding protein-like II"/>
    <property type="match status" value="1"/>
</dbReference>
<keyword evidence="4" id="KW-0804">Transcription</keyword>
<dbReference type="InterPro" id="IPR000847">
    <property type="entry name" value="LysR_HTH_N"/>
</dbReference>
<dbReference type="EMBL" id="CP000747">
    <property type="protein sequence ID" value="ACG76522.1"/>
    <property type="molecule type" value="Genomic_DNA"/>
</dbReference>
<dbReference type="PRINTS" id="PR00039">
    <property type="entry name" value="HTHLYSR"/>
</dbReference>
<dbReference type="Gene3D" id="1.10.10.10">
    <property type="entry name" value="Winged helix-like DNA-binding domain superfamily/Winged helix DNA-binding domain"/>
    <property type="match status" value="1"/>
</dbReference>
<dbReference type="InterPro" id="IPR036388">
    <property type="entry name" value="WH-like_DNA-bd_sf"/>
</dbReference>
<dbReference type="Pfam" id="PF00126">
    <property type="entry name" value="HTH_1"/>
    <property type="match status" value="1"/>
</dbReference>
<evidence type="ECO:0000256" key="4">
    <source>
        <dbReference type="ARBA" id="ARBA00023163"/>
    </source>
</evidence>
<sequence length="297" mass="31893">MTTTPDWDLLQSLHAVLEAGSFSAAARLRRLTQPTLGRHIDQLERQLGAPLFLRSPRGLQATDLALTLKPHLADMAAAAGAAGRDAAGAADHAGGVVRVAASEIMGAEVLPPILARFREAHPRIDVEIAVSNRVEDLSRRDADIAVRMARPTQNAIVAKKVGDIGFGFYATPRYLERHGVPDDLDALGAHTLIGYDRSPPPKGIGVDIGRPITRDIFALRTDNDVAQLALLKAGFGIGVCQHQIGRRAGLVHVLPGAFQFRLEIWICMHEALRGAPRMRAMFDHLAAELAGYAAEAG</sequence>
<keyword evidence="7" id="KW-1185">Reference proteome</keyword>
<feature type="domain" description="HTH lysR-type" evidence="5">
    <location>
        <begin position="5"/>
        <end position="62"/>
    </location>
</feature>
<dbReference type="SUPFAM" id="SSF46785">
    <property type="entry name" value="Winged helix' DNA-binding domain"/>
    <property type="match status" value="1"/>
</dbReference>
<evidence type="ECO:0000256" key="2">
    <source>
        <dbReference type="ARBA" id="ARBA00023015"/>
    </source>
</evidence>
<reference evidence="6 7" key="1">
    <citation type="journal article" date="2008" name="BMC Genomics">
        <title>Complete genome of Phenylobacterium zucineum - a novel facultative intracellular bacterium isolated from human erythroleukemia cell line K562.</title>
        <authorList>
            <person name="Luo Y."/>
            <person name="Xu X."/>
            <person name="Ding Z."/>
            <person name="Liu Z."/>
            <person name="Zhang B."/>
            <person name="Yan Z."/>
            <person name="Sun J."/>
            <person name="Hu S."/>
            <person name="Hu X."/>
        </authorList>
    </citation>
    <scope>NUCLEOTIDE SEQUENCE [LARGE SCALE GENOMIC DNA]</scope>
    <source>
        <strain evidence="6 7">HLK1</strain>
    </source>
</reference>
<keyword evidence="2" id="KW-0805">Transcription regulation</keyword>
<gene>
    <name evidence="6" type="ordered locus">PHZ_c0108</name>
</gene>
<dbReference type="InterPro" id="IPR036390">
    <property type="entry name" value="WH_DNA-bd_sf"/>
</dbReference>
<evidence type="ECO:0000313" key="7">
    <source>
        <dbReference type="Proteomes" id="UP000001868"/>
    </source>
</evidence>
<accession>B4RCC3</accession>
<dbReference type="InterPro" id="IPR005119">
    <property type="entry name" value="LysR_subst-bd"/>
</dbReference>
<dbReference type="Proteomes" id="UP000001868">
    <property type="component" value="Chromosome"/>
</dbReference>
<dbReference type="KEGG" id="pzu:PHZ_c0108"/>
<evidence type="ECO:0000313" key="6">
    <source>
        <dbReference type="EMBL" id="ACG76522.1"/>
    </source>
</evidence>
<dbReference type="RefSeq" id="WP_012520670.1">
    <property type="nucleotide sequence ID" value="NC_011144.1"/>
</dbReference>
<dbReference type="GO" id="GO:0006351">
    <property type="term" value="P:DNA-templated transcription"/>
    <property type="evidence" value="ECO:0007669"/>
    <property type="project" value="TreeGrafter"/>
</dbReference>
<dbReference type="GO" id="GO:0003700">
    <property type="term" value="F:DNA-binding transcription factor activity"/>
    <property type="evidence" value="ECO:0007669"/>
    <property type="project" value="InterPro"/>
</dbReference>
<evidence type="ECO:0000256" key="3">
    <source>
        <dbReference type="ARBA" id="ARBA00023125"/>
    </source>
</evidence>
<keyword evidence="3" id="KW-0238">DNA-binding</keyword>